<reference evidence="9 10" key="1">
    <citation type="submission" date="2018-05" db="EMBL/GenBank/DDBJ databases">
        <title>Acuticoccus sediminis sp. nov., isolated from deep-sea sediment of Indian Ocean.</title>
        <authorList>
            <person name="Liu X."/>
            <person name="Lai Q."/>
            <person name="Du Y."/>
            <person name="Sun F."/>
            <person name="Zhang X."/>
            <person name="Wang S."/>
            <person name="Shao Z."/>
        </authorList>
    </citation>
    <scope>NUCLEOTIDE SEQUENCE [LARGE SCALE GENOMIC DNA]</scope>
    <source>
        <strain evidence="9 10">PTG4-2</strain>
    </source>
</reference>
<comment type="subcellular location">
    <subcellularLocation>
        <location evidence="1">Cell membrane</location>
        <topology evidence="1">Single-pass membrane protein</topology>
    </subcellularLocation>
    <subcellularLocation>
        <location evidence="7">Cell membrane</location>
        <topology evidence="7">Single-pass type II membrane protein</topology>
    </subcellularLocation>
</comment>
<protein>
    <submittedName>
        <fullName evidence="9">Biopolymer transporter ExbD</fullName>
    </submittedName>
</protein>
<evidence type="ECO:0000313" key="9">
    <source>
        <dbReference type="EMBL" id="RAH96586.1"/>
    </source>
</evidence>
<evidence type="ECO:0000256" key="7">
    <source>
        <dbReference type="RuleBase" id="RU003879"/>
    </source>
</evidence>
<keyword evidence="7" id="KW-0653">Protein transport</keyword>
<evidence type="ECO:0000256" key="3">
    <source>
        <dbReference type="ARBA" id="ARBA00022475"/>
    </source>
</evidence>
<dbReference type="Proteomes" id="UP000249590">
    <property type="component" value="Unassembled WGS sequence"/>
</dbReference>
<dbReference type="Pfam" id="PF02472">
    <property type="entry name" value="ExbD"/>
    <property type="match status" value="1"/>
</dbReference>
<keyword evidence="6 8" id="KW-0472">Membrane</keyword>
<name>A0A8B2NPG9_9HYPH</name>
<keyword evidence="7" id="KW-0813">Transport</keyword>
<organism evidence="9 10">
    <name type="scientific">Acuticoccus sediminis</name>
    <dbReference type="NCBI Taxonomy" id="2184697"/>
    <lineage>
        <taxon>Bacteria</taxon>
        <taxon>Pseudomonadati</taxon>
        <taxon>Pseudomonadota</taxon>
        <taxon>Alphaproteobacteria</taxon>
        <taxon>Hyphomicrobiales</taxon>
        <taxon>Amorphaceae</taxon>
        <taxon>Acuticoccus</taxon>
    </lineage>
</organism>
<evidence type="ECO:0000256" key="6">
    <source>
        <dbReference type="ARBA" id="ARBA00023136"/>
    </source>
</evidence>
<proteinExistence type="inferred from homology"/>
<sequence length="133" mass="14045">MRRLGERRRRKEAAESTIPLINVVFLLLVFFLVAGTLSAPRDSTVDLATAEAFDPAALDPQAIYVDASGALRVAGTAMDAAAALARIEGEGAVVVVPDRTLEAGVLLARLAELRQATERPIRILTRRPAGGGA</sequence>
<dbReference type="EMBL" id="QHHQ01000012">
    <property type="protein sequence ID" value="RAH96586.1"/>
    <property type="molecule type" value="Genomic_DNA"/>
</dbReference>
<evidence type="ECO:0000256" key="1">
    <source>
        <dbReference type="ARBA" id="ARBA00004162"/>
    </source>
</evidence>
<keyword evidence="5 8" id="KW-1133">Transmembrane helix</keyword>
<keyword evidence="10" id="KW-1185">Reference proteome</keyword>
<evidence type="ECO:0000256" key="2">
    <source>
        <dbReference type="ARBA" id="ARBA00005811"/>
    </source>
</evidence>
<evidence type="ECO:0000256" key="8">
    <source>
        <dbReference type="SAM" id="Phobius"/>
    </source>
</evidence>
<evidence type="ECO:0000313" key="10">
    <source>
        <dbReference type="Proteomes" id="UP000249590"/>
    </source>
</evidence>
<dbReference type="GO" id="GO:0015031">
    <property type="term" value="P:protein transport"/>
    <property type="evidence" value="ECO:0007669"/>
    <property type="project" value="UniProtKB-KW"/>
</dbReference>
<feature type="transmembrane region" description="Helical" evidence="8">
    <location>
        <begin position="20"/>
        <end position="39"/>
    </location>
</feature>
<accession>A0A8B2NPG9</accession>
<dbReference type="AlphaFoldDB" id="A0A8B2NPG9"/>
<evidence type="ECO:0000256" key="5">
    <source>
        <dbReference type="ARBA" id="ARBA00022989"/>
    </source>
</evidence>
<evidence type="ECO:0000256" key="4">
    <source>
        <dbReference type="ARBA" id="ARBA00022692"/>
    </source>
</evidence>
<gene>
    <name evidence="9" type="ORF">DLJ53_32145</name>
</gene>
<dbReference type="InterPro" id="IPR003400">
    <property type="entry name" value="ExbD"/>
</dbReference>
<dbReference type="GO" id="GO:0005886">
    <property type="term" value="C:plasma membrane"/>
    <property type="evidence" value="ECO:0007669"/>
    <property type="project" value="UniProtKB-SubCell"/>
</dbReference>
<dbReference type="GO" id="GO:0022857">
    <property type="term" value="F:transmembrane transporter activity"/>
    <property type="evidence" value="ECO:0007669"/>
    <property type="project" value="InterPro"/>
</dbReference>
<comment type="caution">
    <text evidence="9">The sequence shown here is derived from an EMBL/GenBank/DDBJ whole genome shotgun (WGS) entry which is preliminary data.</text>
</comment>
<dbReference type="OrthoDB" id="8479787at2"/>
<keyword evidence="3" id="KW-1003">Cell membrane</keyword>
<keyword evidence="4 7" id="KW-0812">Transmembrane</keyword>
<comment type="similarity">
    <text evidence="2 7">Belongs to the ExbD/TolR family.</text>
</comment>